<dbReference type="Proteomes" id="UP000069272">
    <property type="component" value="Chromosome 2R"/>
</dbReference>
<dbReference type="OrthoDB" id="429991at2759"/>
<dbReference type="RefSeq" id="XP_035776682.1">
    <property type="nucleotide sequence ID" value="XM_035920789.1"/>
</dbReference>
<sequence length="225" mass="24914">MSRSTGPGPASYSLPASIGSNNPDPRMVRNPVYTIRPRTAYKQETMGPGPADYEVSKLTRTGRPHEPMYSMRAKWQPSRQDLVPGPQTYHPAMNKERAPAYSFGLRLETLNKKQVPGPNEYKADMRVVRPRAPCYSMRPLTKETTTSYGPGPAGYALPNRDLTHKRSPNYTIRNTVATVTDRTSCPGPAHYGLMGRLVGKTAPCYSFGIRHADWTSPMIVPGDSC</sequence>
<dbReference type="InterPro" id="IPR010736">
    <property type="entry name" value="SHIPPO-rpt"/>
</dbReference>
<feature type="region of interest" description="Disordered" evidence="1">
    <location>
        <begin position="1"/>
        <end position="30"/>
    </location>
</feature>
<keyword evidence="3" id="KW-1185">Reference proteome</keyword>
<dbReference type="PANTHER" id="PTHR21580:SF61">
    <property type="entry name" value="AT18965P"/>
    <property type="match status" value="1"/>
</dbReference>
<dbReference type="GeneID" id="118458383"/>
<reference evidence="2" key="2">
    <citation type="submission" date="2022-08" db="UniProtKB">
        <authorList>
            <consortium name="EnsemblMetazoa"/>
        </authorList>
    </citation>
    <scope>IDENTIFICATION</scope>
    <source>
        <strain evidence="2">STECLA/ALBI9_A</strain>
    </source>
</reference>
<organism evidence="2 3">
    <name type="scientific">Anopheles albimanus</name>
    <name type="common">New world malaria mosquito</name>
    <dbReference type="NCBI Taxonomy" id="7167"/>
    <lineage>
        <taxon>Eukaryota</taxon>
        <taxon>Metazoa</taxon>
        <taxon>Ecdysozoa</taxon>
        <taxon>Arthropoda</taxon>
        <taxon>Hexapoda</taxon>
        <taxon>Insecta</taxon>
        <taxon>Pterygota</taxon>
        <taxon>Neoptera</taxon>
        <taxon>Endopterygota</taxon>
        <taxon>Diptera</taxon>
        <taxon>Nematocera</taxon>
        <taxon>Culicoidea</taxon>
        <taxon>Culicidae</taxon>
        <taxon>Anophelinae</taxon>
        <taxon>Anopheles</taxon>
    </lineage>
</organism>
<evidence type="ECO:0000313" key="2">
    <source>
        <dbReference type="EnsemblMetazoa" id="AALB016427-PA"/>
    </source>
</evidence>
<dbReference type="EnsemblMetazoa" id="AALB016427-RA">
    <property type="protein sequence ID" value="AALB016427-PA"/>
    <property type="gene ID" value="AALB016427"/>
</dbReference>
<reference evidence="2 3" key="1">
    <citation type="journal article" date="2017" name="G3 (Bethesda)">
        <title>The Physical Genome Mapping of Anopheles albimanus Corrected Scaffold Misassemblies and Identified Interarm Rearrangements in Genus Anopheles.</title>
        <authorList>
            <person name="Artemov G.N."/>
            <person name="Peery A.N."/>
            <person name="Jiang X."/>
            <person name="Tu Z."/>
            <person name="Stegniy V.N."/>
            <person name="Sharakhova M.V."/>
            <person name="Sharakhov I.V."/>
        </authorList>
    </citation>
    <scope>NUCLEOTIDE SEQUENCE [LARGE SCALE GENOMIC DNA]</scope>
    <source>
        <strain evidence="2 3">ALBI9_A</strain>
    </source>
</reference>
<proteinExistence type="predicted"/>
<protein>
    <submittedName>
        <fullName evidence="2">Uncharacterized protein</fullName>
    </submittedName>
</protein>
<dbReference type="PANTHER" id="PTHR21580">
    <property type="entry name" value="SHIPPO-1-RELATED"/>
    <property type="match status" value="1"/>
</dbReference>
<name>A0A8W7K8U3_ANOAL</name>
<dbReference type="GO" id="GO:0005856">
    <property type="term" value="C:cytoskeleton"/>
    <property type="evidence" value="ECO:0007669"/>
    <property type="project" value="TreeGrafter"/>
</dbReference>
<accession>A0A8W7K8U3</accession>
<evidence type="ECO:0000256" key="1">
    <source>
        <dbReference type="SAM" id="MobiDB-lite"/>
    </source>
</evidence>
<dbReference type="Pfam" id="PF07004">
    <property type="entry name" value="SHIPPO-rpt"/>
    <property type="match status" value="4"/>
</dbReference>
<evidence type="ECO:0000313" key="3">
    <source>
        <dbReference type="Proteomes" id="UP000069272"/>
    </source>
</evidence>
<dbReference type="InterPro" id="IPR051291">
    <property type="entry name" value="CIMAP"/>
</dbReference>
<dbReference type="AlphaFoldDB" id="A0A8W7K8U3"/>
<dbReference type="KEGG" id="aali:118458383"/>